<dbReference type="CDD" id="cd00130">
    <property type="entry name" value="PAS"/>
    <property type="match status" value="1"/>
</dbReference>
<evidence type="ECO:0000313" key="7">
    <source>
        <dbReference type="EMBL" id="KTE90499.1"/>
    </source>
</evidence>
<dbReference type="SUPFAM" id="SSF109604">
    <property type="entry name" value="HD-domain/PDEase-like"/>
    <property type="match status" value="1"/>
</dbReference>
<dbReference type="Pfam" id="PF13487">
    <property type="entry name" value="HD_5"/>
    <property type="match status" value="1"/>
</dbReference>
<feature type="transmembrane region" description="Helical" evidence="1">
    <location>
        <begin position="170"/>
        <end position="195"/>
    </location>
</feature>
<evidence type="ECO:0000259" key="4">
    <source>
        <dbReference type="PROSITE" id="PS51831"/>
    </source>
</evidence>
<dbReference type="PROSITE" id="PS50887">
    <property type="entry name" value="GGDEF"/>
    <property type="match status" value="1"/>
</dbReference>
<dbReference type="CDD" id="cd00077">
    <property type="entry name" value="HDc"/>
    <property type="match status" value="1"/>
</dbReference>
<dbReference type="InterPro" id="IPR000014">
    <property type="entry name" value="PAS"/>
</dbReference>
<dbReference type="Proteomes" id="UP000054623">
    <property type="component" value="Unassembled WGS sequence"/>
</dbReference>
<feature type="domain" description="GGDEF" evidence="3">
    <location>
        <begin position="402"/>
        <end position="531"/>
    </location>
</feature>
<dbReference type="NCBIfam" id="TIGR00254">
    <property type="entry name" value="GGDEF"/>
    <property type="match status" value="1"/>
</dbReference>
<dbReference type="SUPFAM" id="SSF55785">
    <property type="entry name" value="PYP-like sensor domain (PAS domain)"/>
    <property type="match status" value="1"/>
</dbReference>
<dbReference type="PROSITE" id="PS51832">
    <property type="entry name" value="HD_GYP"/>
    <property type="match status" value="1"/>
</dbReference>
<evidence type="ECO:0000259" key="5">
    <source>
        <dbReference type="PROSITE" id="PS51832"/>
    </source>
</evidence>
<dbReference type="EMBL" id="LOCK01000039">
    <property type="protein sequence ID" value="KTE90499.1"/>
    <property type="molecule type" value="Genomic_DNA"/>
</dbReference>
<feature type="domain" description="PAS" evidence="2">
    <location>
        <begin position="226"/>
        <end position="273"/>
    </location>
</feature>
<dbReference type="PATRIC" id="fig|49338.4.peg.1311"/>
<dbReference type="PANTHER" id="PTHR43155">
    <property type="entry name" value="CYCLIC DI-GMP PHOSPHODIESTERASE PA4108-RELATED"/>
    <property type="match status" value="1"/>
</dbReference>
<dbReference type="SMART" id="SM00091">
    <property type="entry name" value="PAS"/>
    <property type="match status" value="1"/>
</dbReference>
<feature type="domain" description="HD" evidence="4">
    <location>
        <begin position="545"/>
        <end position="667"/>
    </location>
</feature>
<dbReference type="Pfam" id="PF00990">
    <property type="entry name" value="GGDEF"/>
    <property type="match status" value="1"/>
</dbReference>
<dbReference type="InterPro" id="IPR037522">
    <property type="entry name" value="HD_GYP_dom"/>
</dbReference>
<keyword evidence="1" id="KW-0812">Transmembrane</keyword>
<evidence type="ECO:0000259" key="2">
    <source>
        <dbReference type="PROSITE" id="PS50112"/>
    </source>
</evidence>
<feature type="transmembrane region" description="Helical" evidence="1">
    <location>
        <begin position="99"/>
        <end position="119"/>
    </location>
</feature>
<dbReference type="PROSITE" id="PS50112">
    <property type="entry name" value="PAS"/>
    <property type="match status" value="1"/>
</dbReference>
<dbReference type="InterPro" id="IPR043128">
    <property type="entry name" value="Rev_trsase/Diguanyl_cyclase"/>
</dbReference>
<dbReference type="InterPro" id="IPR003607">
    <property type="entry name" value="HD/PDEase_dom"/>
</dbReference>
<organism evidence="6">
    <name type="scientific">Desulfitobacterium hafniense</name>
    <name type="common">Desulfitobacterium frappieri</name>
    <dbReference type="NCBI Taxonomy" id="49338"/>
    <lineage>
        <taxon>Bacteria</taxon>
        <taxon>Bacillati</taxon>
        <taxon>Bacillota</taxon>
        <taxon>Clostridia</taxon>
        <taxon>Eubacteriales</taxon>
        <taxon>Desulfitobacteriaceae</taxon>
        <taxon>Desulfitobacterium</taxon>
    </lineage>
</organism>
<feature type="transmembrane region" description="Helical" evidence="1">
    <location>
        <begin position="139"/>
        <end position="158"/>
    </location>
</feature>
<keyword evidence="1" id="KW-0472">Membrane</keyword>
<dbReference type="Gene3D" id="3.30.70.270">
    <property type="match status" value="1"/>
</dbReference>
<dbReference type="Gene3D" id="1.10.3210.10">
    <property type="entry name" value="Hypothetical protein af1432"/>
    <property type="match status" value="1"/>
</dbReference>
<feature type="transmembrane region" description="Helical" evidence="1">
    <location>
        <begin position="38"/>
        <end position="58"/>
    </location>
</feature>
<dbReference type="NCBIfam" id="TIGR00229">
    <property type="entry name" value="sensory_box"/>
    <property type="match status" value="1"/>
</dbReference>
<dbReference type="InterPro" id="IPR006674">
    <property type="entry name" value="HD_domain"/>
</dbReference>
<dbReference type="SUPFAM" id="SSF55073">
    <property type="entry name" value="Nucleotide cyclase"/>
    <property type="match status" value="1"/>
</dbReference>
<dbReference type="InterPro" id="IPR035965">
    <property type="entry name" value="PAS-like_dom_sf"/>
</dbReference>
<dbReference type="SMART" id="SM00267">
    <property type="entry name" value="GGDEF"/>
    <property type="match status" value="1"/>
</dbReference>
<dbReference type="CDD" id="cd01949">
    <property type="entry name" value="GGDEF"/>
    <property type="match status" value="1"/>
</dbReference>
<evidence type="ECO:0000256" key="1">
    <source>
        <dbReference type="SAM" id="Phobius"/>
    </source>
</evidence>
<protein>
    <submittedName>
        <fullName evidence="6 7">Diguanylate cyclase</fullName>
    </submittedName>
</protein>
<name>A0A098AWT5_DESHA</name>
<dbReference type="SMART" id="SM00471">
    <property type="entry name" value="HDc"/>
    <property type="match status" value="1"/>
</dbReference>
<evidence type="ECO:0000313" key="6">
    <source>
        <dbReference type="EMBL" id="CDX01099.1"/>
    </source>
</evidence>
<feature type="transmembrane region" description="Helical" evidence="1">
    <location>
        <begin position="201"/>
        <end position="221"/>
    </location>
</feature>
<dbReference type="InterPro" id="IPR000160">
    <property type="entry name" value="GGDEF_dom"/>
</dbReference>
<dbReference type="RefSeq" id="WP_011459552.1">
    <property type="nucleotide sequence ID" value="NZ_JAYFNZ010000003.1"/>
</dbReference>
<dbReference type="Gene3D" id="3.30.450.20">
    <property type="entry name" value="PAS domain"/>
    <property type="match status" value="1"/>
</dbReference>
<feature type="transmembrane region" description="Helical" evidence="1">
    <location>
        <begin position="6"/>
        <end position="26"/>
    </location>
</feature>
<dbReference type="InterPro" id="IPR031621">
    <property type="entry name" value="HisKA_7TM"/>
</dbReference>
<evidence type="ECO:0000259" key="3">
    <source>
        <dbReference type="PROSITE" id="PS50887"/>
    </source>
</evidence>
<dbReference type="PANTHER" id="PTHR43155:SF2">
    <property type="entry name" value="CYCLIC DI-GMP PHOSPHODIESTERASE PA4108"/>
    <property type="match status" value="1"/>
</dbReference>
<feature type="domain" description="HD-GYP" evidence="5">
    <location>
        <begin position="523"/>
        <end position="718"/>
    </location>
</feature>
<accession>A0A098AWT5</accession>
<dbReference type="InterPro" id="IPR029787">
    <property type="entry name" value="Nucleotide_cyclase"/>
</dbReference>
<reference evidence="6" key="1">
    <citation type="submission" date="2014-07" db="EMBL/GenBank/DDBJ databases">
        <authorList>
            <person name="Hornung V.Bastian."/>
        </authorList>
    </citation>
    <scope>NUCLEOTIDE SEQUENCE</scope>
    <source>
        <strain evidence="6">PCE-S</strain>
    </source>
</reference>
<evidence type="ECO:0000313" key="8">
    <source>
        <dbReference type="Proteomes" id="UP000054623"/>
    </source>
</evidence>
<dbReference type="EMBL" id="LK996017">
    <property type="protein sequence ID" value="CDX01099.1"/>
    <property type="molecule type" value="Genomic_DNA"/>
</dbReference>
<dbReference type="Pfam" id="PF16927">
    <property type="entry name" value="HisKA_7TM"/>
    <property type="match status" value="1"/>
</dbReference>
<reference evidence="7 8" key="2">
    <citation type="submission" date="2015-12" db="EMBL/GenBank/DDBJ databases">
        <title>Draft Genome Sequence of Desulfitobacterium hafniense Strain DH, a Sulfate-reducing Bacterium Isolated from Paddy Soils.</title>
        <authorList>
            <person name="Bao P."/>
            <person name="Zhang X."/>
            <person name="Li G."/>
        </authorList>
    </citation>
    <scope>NUCLEOTIDE SEQUENCE [LARGE SCALE GENOMIC DNA]</scope>
    <source>
        <strain evidence="7 8">DH</strain>
    </source>
</reference>
<dbReference type="OrthoDB" id="9798833at2"/>
<sequence length="719" mass="82789">MTIHNLLSAFSLLAAVIYMSFGIYTYRQSPQSRIHQSFLLLCLSYSIWSFAYAFAYLAQDAFAFSFWNKLSALGWCSFSALILYLVLHITESPLVKNAGIKFMIFLPGFVFYVLAVFFFGPNLETPTQVVKFFYVGDFLYDFSYLLIAIALMFKWGYVSPHIRIKKQSRILVITSLIPFLLNLMTQTILPALLHIDLPGMGQLYSLIMIFGVFVVVTRYNFFKLPESIIMQEIMNETLDMVIVADQEGRIRKVSSQMKALLGYDADEVIDHTLGFLFREGDQGKFDLLQMKNRDLKYTDIEVIKKDQGTLPVNVVCKQIKDRRLQDVIGFVFILQDSRLVNELRQKNEELFWEKERYKLSLQSVKEKQEKIEYLSYHDQLTGLYNRRFLEEKLTRIDFNQDLPLTITMADVNGLKLVNDSFGHAYGDLLIRKVAEVIQEGCRQDDVVARIGGDEFIILMPRTTEFEARRVIKVIKAMAVQEKIGAFELSVSFGYETMETSEKSISELLKKAEDYMYKNKLSESPSIRSNTIDTIIKTLHEKNKREEQHSHRVSELCRKTATELDCSNDEIEELKTVGLLHDIGKIVISEAILNKPGKLRDDEWKEIERHPEIGYRLLCTIKEMSEMAEYVLAHHERWDGTGYPKALKGKEIPLQARIIAIADAYDAMISERSYRKALPEEVAVAELIKNAGTQFDPELVKVFVEKVLGKKIYSESGCVN</sequence>
<gene>
    <name evidence="7" type="ORF">AT727_07875</name>
    <name evidence="6" type="ORF">DPCES_1212</name>
</gene>
<keyword evidence="1" id="KW-1133">Transmembrane helix</keyword>
<dbReference type="AlphaFoldDB" id="A0A098AWT5"/>
<proteinExistence type="predicted"/>
<dbReference type="PROSITE" id="PS51831">
    <property type="entry name" value="HD"/>
    <property type="match status" value="1"/>
</dbReference>
<feature type="transmembrane region" description="Helical" evidence="1">
    <location>
        <begin position="70"/>
        <end position="87"/>
    </location>
</feature>
<dbReference type="Pfam" id="PF13426">
    <property type="entry name" value="PAS_9"/>
    <property type="match status" value="1"/>
</dbReference>